<dbReference type="SUPFAM" id="SSF53254">
    <property type="entry name" value="Phosphoglycerate mutase-like"/>
    <property type="match status" value="1"/>
</dbReference>
<dbReference type="EMBL" id="FR872582">
    <property type="protein sequence ID" value="CCB89916.1"/>
    <property type="molecule type" value="Genomic_DNA"/>
</dbReference>
<organism evidence="1 2">
    <name type="scientific">Simkania negevensis (strain ATCC VR-1471 / DSM 27360 / Z)</name>
    <dbReference type="NCBI Taxonomy" id="331113"/>
    <lineage>
        <taxon>Bacteria</taxon>
        <taxon>Pseudomonadati</taxon>
        <taxon>Chlamydiota</taxon>
        <taxon>Chlamydiia</taxon>
        <taxon>Parachlamydiales</taxon>
        <taxon>Simkaniaceae</taxon>
        <taxon>Simkania</taxon>
    </lineage>
</organism>
<dbReference type="InterPro" id="IPR029033">
    <property type="entry name" value="His_PPase_superfam"/>
</dbReference>
<keyword evidence="2" id="KW-1185">Reference proteome</keyword>
<proteinExistence type="predicted"/>
<reference evidence="1 2" key="2">
    <citation type="journal article" date="2011" name="Mol. Biol. Evol.">
        <title>Unity in variety--the pan-genome of the Chlamydiae.</title>
        <authorList>
            <person name="Collingro A."/>
            <person name="Tischler P."/>
            <person name="Weinmaier T."/>
            <person name="Penz T."/>
            <person name="Heinz E."/>
            <person name="Brunham R.C."/>
            <person name="Read T.D."/>
            <person name="Bavoil P.M."/>
            <person name="Sachse K."/>
            <person name="Kahane S."/>
            <person name="Friedman M.G."/>
            <person name="Rattei T."/>
            <person name="Myers G.S."/>
            <person name="Horn M."/>
        </authorList>
    </citation>
    <scope>NUCLEOTIDE SEQUENCE [LARGE SCALE GENOMIC DNA]</scope>
    <source>
        <strain evidence="2">ATCC VR-1471 / Z</strain>
    </source>
</reference>
<evidence type="ECO:0000313" key="1">
    <source>
        <dbReference type="EMBL" id="CCB89916.1"/>
    </source>
</evidence>
<dbReference type="HOGENOM" id="CLU_1331193_0_0_0"/>
<dbReference type="Proteomes" id="UP000000496">
    <property type="component" value="Chromosome gsn.131"/>
</dbReference>
<gene>
    <name evidence="1" type="ordered locus">SNE_A20390</name>
</gene>
<dbReference type="STRING" id="331113.SNE_A20390"/>
<dbReference type="AlphaFoldDB" id="F8L3Q3"/>
<evidence type="ECO:0000313" key="2">
    <source>
        <dbReference type="Proteomes" id="UP000000496"/>
    </source>
</evidence>
<dbReference type="RefSeq" id="WP_013944382.1">
    <property type="nucleotide sequence ID" value="NC_015713.1"/>
</dbReference>
<dbReference type="Gene3D" id="3.40.50.1240">
    <property type="entry name" value="Phosphoglycerate mutase-like"/>
    <property type="match status" value="1"/>
</dbReference>
<dbReference type="KEGG" id="sng:SNE_A20390"/>
<accession>F8L3Q3</accession>
<protein>
    <recommendedName>
        <fullName evidence="3">Histidine phosphatase family protein</fullName>
    </recommendedName>
</protein>
<dbReference type="OrthoDB" id="8448116at2"/>
<reference key="1">
    <citation type="journal article" date="2011" name="Mol. Biol. Evol.">
        <title>Unity in variety -- the pan-genome of the Chlamydiae.</title>
        <authorList>
            <person name="Collingro A."/>
            <person name="Tischler P."/>
            <person name="Weinmaier T."/>
            <person name="Penz T."/>
            <person name="Heinz E."/>
            <person name="Brunham R.C."/>
            <person name="Read T.D."/>
            <person name="Bavoil P.M."/>
            <person name="Sachse K."/>
            <person name="Kahane S."/>
            <person name="Friedman M.G."/>
            <person name="Rattei T."/>
            <person name="Myers G.S.A."/>
            <person name="Horn M."/>
        </authorList>
    </citation>
    <scope>NUCLEOTIDE SEQUENCE</scope>
    <source>
        <strain>Z</strain>
    </source>
</reference>
<evidence type="ECO:0008006" key="3">
    <source>
        <dbReference type="Google" id="ProtNLM"/>
    </source>
</evidence>
<name>F8L3Q3_SIMNZ</name>
<dbReference type="eggNOG" id="COG0406">
    <property type="taxonomic scope" value="Bacteria"/>
</dbReference>
<sequence length="206" mass="23833">MKKLLLLFLIFANYVFAQPYQIVIFRHGEKMAAEGFIKDMDALLNAQGQQRAAYLVNFLLQNQIIDQKEHPIGAFYVPRSFVKDLRGTYNYVRCTQTIIPLFQAANAYLKERVHKNVAIHNQFSFDQANEVLAHLMKQPFERQTVVICWEHTEIPKLLTGQFAKLKTSFPEMGKDIYDKVWVIRFEGDEPTGLTFTQVPADGFNNP</sequence>